<evidence type="ECO:0008006" key="3">
    <source>
        <dbReference type="Google" id="ProtNLM"/>
    </source>
</evidence>
<protein>
    <recommendedName>
        <fullName evidence="3">Aminoglycoside phosphotransferase family protein</fullName>
    </recommendedName>
</protein>
<sequence>MEVLQDDPGRRVVRIGDTVRRPWRPWTPTVHALLDHLRAVGFRYAPRAFGADREGREVLAYT</sequence>
<dbReference type="Proteomes" id="UP000612808">
    <property type="component" value="Unassembled WGS sequence"/>
</dbReference>
<proteinExistence type="predicted"/>
<reference evidence="1" key="1">
    <citation type="submission" date="2021-01" db="EMBL/GenBank/DDBJ databases">
        <title>Whole genome shotgun sequence of Actinocatenispora rupis NBRC 107355.</title>
        <authorList>
            <person name="Komaki H."/>
            <person name="Tamura T."/>
        </authorList>
    </citation>
    <scope>NUCLEOTIDE SEQUENCE</scope>
    <source>
        <strain evidence="1">NBRC 107355</strain>
    </source>
</reference>
<organism evidence="1 2">
    <name type="scientific">Actinocatenispora rupis</name>
    <dbReference type="NCBI Taxonomy" id="519421"/>
    <lineage>
        <taxon>Bacteria</taxon>
        <taxon>Bacillati</taxon>
        <taxon>Actinomycetota</taxon>
        <taxon>Actinomycetes</taxon>
        <taxon>Micromonosporales</taxon>
        <taxon>Micromonosporaceae</taxon>
        <taxon>Actinocatenispora</taxon>
    </lineage>
</organism>
<name>A0A8J3J5J8_9ACTN</name>
<gene>
    <name evidence="1" type="ORF">Aru02nite_06520</name>
</gene>
<dbReference type="AlphaFoldDB" id="A0A8J3J5J8"/>
<evidence type="ECO:0000313" key="1">
    <source>
        <dbReference type="EMBL" id="GID09763.1"/>
    </source>
</evidence>
<evidence type="ECO:0000313" key="2">
    <source>
        <dbReference type="Proteomes" id="UP000612808"/>
    </source>
</evidence>
<dbReference type="RefSeq" id="WP_203654748.1">
    <property type="nucleotide sequence ID" value="NZ_BAAAZM010000002.1"/>
</dbReference>
<dbReference type="EMBL" id="BOMB01000003">
    <property type="protein sequence ID" value="GID09763.1"/>
    <property type="molecule type" value="Genomic_DNA"/>
</dbReference>
<comment type="caution">
    <text evidence="1">The sequence shown here is derived from an EMBL/GenBank/DDBJ whole genome shotgun (WGS) entry which is preliminary data.</text>
</comment>
<accession>A0A8J3J5J8</accession>
<keyword evidence="2" id="KW-1185">Reference proteome</keyword>